<dbReference type="Pfam" id="PF04296">
    <property type="entry name" value="YlxR"/>
    <property type="match status" value="1"/>
</dbReference>
<dbReference type="GO" id="GO:0005840">
    <property type="term" value="C:ribosome"/>
    <property type="evidence" value="ECO:0007669"/>
    <property type="project" value="UniProtKB-KW"/>
</dbReference>
<reference evidence="2 3" key="1">
    <citation type="journal article" date="2015" name="Nature">
        <title>rRNA introns, odd ribosomes, and small enigmatic genomes across a large radiation of phyla.</title>
        <authorList>
            <person name="Brown C.T."/>
            <person name="Hug L.A."/>
            <person name="Thomas B.C."/>
            <person name="Sharon I."/>
            <person name="Castelle C.J."/>
            <person name="Singh A."/>
            <person name="Wilkins M.J."/>
            <person name="Williams K.H."/>
            <person name="Banfield J.F."/>
        </authorList>
    </citation>
    <scope>NUCLEOTIDE SEQUENCE [LARGE SCALE GENOMIC DNA]</scope>
</reference>
<gene>
    <name evidence="2" type="ORF">US52_C0012G0008</name>
</gene>
<keyword evidence="2" id="KW-0687">Ribonucleoprotein</keyword>
<name>A0A0G0GYB6_9BACT</name>
<dbReference type="EMBL" id="LBTH01000012">
    <property type="protein sequence ID" value="KKQ35983.1"/>
    <property type="molecule type" value="Genomic_DNA"/>
</dbReference>
<feature type="domain" description="YlxR" evidence="1">
    <location>
        <begin position="16"/>
        <end position="88"/>
    </location>
</feature>
<evidence type="ECO:0000259" key="1">
    <source>
        <dbReference type="Pfam" id="PF04296"/>
    </source>
</evidence>
<accession>A0A0G0GYB6</accession>
<keyword evidence="2" id="KW-0689">Ribosomal protein</keyword>
<dbReference type="Proteomes" id="UP000034852">
    <property type="component" value="Unassembled WGS sequence"/>
</dbReference>
<evidence type="ECO:0000313" key="3">
    <source>
        <dbReference type="Proteomes" id="UP000034852"/>
    </source>
</evidence>
<protein>
    <submittedName>
        <fullName evidence="2">Ribosomal protein L7Ae family protein</fullName>
    </submittedName>
</protein>
<dbReference type="SUPFAM" id="SSF64376">
    <property type="entry name" value="YlxR-like"/>
    <property type="match status" value="1"/>
</dbReference>
<dbReference type="Gene3D" id="3.30.1230.10">
    <property type="entry name" value="YlxR-like"/>
    <property type="match status" value="1"/>
</dbReference>
<proteinExistence type="predicted"/>
<organism evidence="2 3">
    <name type="scientific">candidate division WS6 bacterium GW2011_GWA2_37_6</name>
    <dbReference type="NCBI Taxonomy" id="1619087"/>
    <lineage>
        <taxon>Bacteria</taxon>
        <taxon>Candidatus Dojkabacteria</taxon>
    </lineage>
</organism>
<dbReference type="InterPro" id="IPR037465">
    <property type="entry name" value="YlxR"/>
</dbReference>
<sequence length="124" mass="14197">MSETKTKENNKHVPMRTCIVMHKKLPKSELLRIVKTEDGKVSVDLKGKLKGRGANIIPEVAVFEQAIKKGMFERALKLGHKFSPAEVESLKEEFLDALEERKFRPKNKPVSIRVDKEDLEKIQS</sequence>
<comment type="caution">
    <text evidence="2">The sequence shown here is derived from an EMBL/GenBank/DDBJ whole genome shotgun (WGS) entry which is preliminary data.</text>
</comment>
<evidence type="ECO:0000313" key="2">
    <source>
        <dbReference type="EMBL" id="KKQ35983.1"/>
    </source>
</evidence>
<dbReference type="PANTHER" id="PTHR34215">
    <property type="entry name" value="BLL0784 PROTEIN"/>
    <property type="match status" value="1"/>
</dbReference>
<dbReference type="InterPro" id="IPR007393">
    <property type="entry name" value="YlxR_dom"/>
</dbReference>
<dbReference type="AlphaFoldDB" id="A0A0G0GYB6"/>
<dbReference type="PANTHER" id="PTHR34215:SF1">
    <property type="entry name" value="YLXR DOMAIN-CONTAINING PROTEIN"/>
    <property type="match status" value="1"/>
</dbReference>
<dbReference type="InterPro" id="IPR035931">
    <property type="entry name" value="YlxR-like_sf"/>
</dbReference>